<feature type="non-terminal residue" evidence="1">
    <location>
        <position position="1"/>
    </location>
</feature>
<reference evidence="1" key="1">
    <citation type="submission" date="2014-05" db="EMBL/GenBank/DDBJ databases">
        <authorList>
            <person name="Chronopoulou M."/>
        </authorList>
    </citation>
    <scope>NUCLEOTIDE SEQUENCE</scope>
    <source>
        <tissue evidence="1">Whole organism</tissue>
    </source>
</reference>
<proteinExistence type="predicted"/>
<evidence type="ECO:0000313" key="1">
    <source>
        <dbReference type="EMBL" id="CDW33277.1"/>
    </source>
</evidence>
<dbReference type="AlphaFoldDB" id="A0A0K2U5R7"/>
<accession>A0A0K2U5R7</accession>
<organism evidence="1">
    <name type="scientific">Lepeophtheirus salmonis</name>
    <name type="common">Salmon louse</name>
    <name type="synonym">Caligus salmonis</name>
    <dbReference type="NCBI Taxonomy" id="72036"/>
    <lineage>
        <taxon>Eukaryota</taxon>
        <taxon>Metazoa</taxon>
        <taxon>Ecdysozoa</taxon>
        <taxon>Arthropoda</taxon>
        <taxon>Crustacea</taxon>
        <taxon>Multicrustacea</taxon>
        <taxon>Hexanauplia</taxon>
        <taxon>Copepoda</taxon>
        <taxon>Siphonostomatoida</taxon>
        <taxon>Caligidae</taxon>
        <taxon>Lepeophtheirus</taxon>
    </lineage>
</organism>
<sequence length="98" mass="10801">IKGKIGDKDIFIAVDETKGNQERSMTVLCMCPLDGRFLGSPYLTNTIVANAVNVANFVVPSIQLTLSLDFDENKLKVSITERPTVKNGRRPQKKASPH</sequence>
<name>A0A0K2U5R7_LEPSM</name>
<protein>
    <submittedName>
        <fullName evidence="1">Uncharacterized protein</fullName>
    </submittedName>
</protein>
<dbReference type="EMBL" id="HACA01015916">
    <property type="protein sequence ID" value="CDW33277.1"/>
    <property type="molecule type" value="Transcribed_RNA"/>
</dbReference>